<name>A0ABR8D057_9NOST</name>
<proteinExistence type="predicted"/>
<comment type="caution">
    <text evidence="1">The sequence shown here is derived from an EMBL/GenBank/DDBJ whole genome shotgun (WGS) entry which is preliminary data.</text>
</comment>
<reference evidence="1 2" key="1">
    <citation type="journal article" date="2020" name="ISME J.">
        <title>Comparative genomics reveals insights into cyanobacterial evolution and habitat adaptation.</title>
        <authorList>
            <person name="Chen M.Y."/>
            <person name="Teng W.K."/>
            <person name="Zhao L."/>
            <person name="Hu C.X."/>
            <person name="Zhou Y.K."/>
            <person name="Han B.P."/>
            <person name="Song L.R."/>
            <person name="Shu W.S."/>
        </authorList>
    </citation>
    <scope>NUCLEOTIDE SEQUENCE [LARGE SCALE GENOMIC DNA]</scope>
    <source>
        <strain evidence="1 2">FACHB-119</strain>
    </source>
</reference>
<dbReference type="EMBL" id="JACJSG010000008">
    <property type="protein sequence ID" value="MBD2500523.1"/>
    <property type="molecule type" value="Genomic_DNA"/>
</dbReference>
<organism evidence="1 2">
    <name type="scientific">Anabaena azotica FACHB-119</name>
    <dbReference type="NCBI Taxonomy" id="947527"/>
    <lineage>
        <taxon>Bacteria</taxon>
        <taxon>Bacillati</taxon>
        <taxon>Cyanobacteriota</taxon>
        <taxon>Cyanophyceae</taxon>
        <taxon>Nostocales</taxon>
        <taxon>Nostocaceae</taxon>
        <taxon>Anabaena</taxon>
        <taxon>Anabaena azotica</taxon>
    </lineage>
</organism>
<gene>
    <name evidence="1" type="ORF">H6G83_07805</name>
</gene>
<evidence type="ECO:0000313" key="1">
    <source>
        <dbReference type="EMBL" id="MBD2500523.1"/>
    </source>
</evidence>
<keyword evidence="2" id="KW-1185">Reference proteome</keyword>
<evidence type="ECO:0008006" key="3">
    <source>
        <dbReference type="Google" id="ProtNLM"/>
    </source>
</evidence>
<evidence type="ECO:0000313" key="2">
    <source>
        <dbReference type="Proteomes" id="UP000661112"/>
    </source>
</evidence>
<accession>A0ABR8D057</accession>
<protein>
    <recommendedName>
        <fullName evidence="3">Transposase</fullName>
    </recommendedName>
</protein>
<sequence length="56" mass="6558">MKSLSFDKCWQFSKSILGKLTHQKSHKRLKFHHANLNKSTENYFNGTVWHGVINLA</sequence>
<dbReference type="Proteomes" id="UP000661112">
    <property type="component" value="Unassembled WGS sequence"/>
</dbReference>